<dbReference type="Proteomes" id="UP000053462">
    <property type="component" value="Unassembled WGS sequence"/>
</dbReference>
<accession>A0A100XYH3</accession>
<gene>
    <name evidence="1" type="ORF">APY94_04020</name>
</gene>
<organism evidence="1 2">
    <name type="scientific">Thermococcus celericrescens</name>
    <dbReference type="NCBI Taxonomy" id="227598"/>
    <lineage>
        <taxon>Archaea</taxon>
        <taxon>Methanobacteriati</taxon>
        <taxon>Methanobacteriota</taxon>
        <taxon>Thermococci</taxon>
        <taxon>Thermococcales</taxon>
        <taxon>Thermococcaceae</taxon>
        <taxon>Thermococcus</taxon>
    </lineage>
</organism>
<comment type="caution">
    <text evidence="1">The sequence shown here is derived from an EMBL/GenBank/DDBJ whole genome shotgun (WGS) entry which is preliminary data.</text>
</comment>
<keyword evidence="2" id="KW-1185">Reference proteome</keyword>
<dbReference type="OrthoDB" id="88232at2157"/>
<name>A0A100XYH3_9EURY</name>
<dbReference type="PROSITE" id="PS51257">
    <property type="entry name" value="PROKAR_LIPOPROTEIN"/>
    <property type="match status" value="1"/>
</dbReference>
<dbReference type="AlphaFoldDB" id="A0A100XYH3"/>
<dbReference type="STRING" id="227598.APY94_04020"/>
<evidence type="ECO:0000313" key="1">
    <source>
        <dbReference type="EMBL" id="KUH33905.1"/>
    </source>
</evidence>
<dbReference type="RefSeq" id="WP_058938413.1">
    <property type="nucleotide sequence ID" value="NZ_LLYW01000013.1"/>
</dbReference>
<sequence length="154" mass="17252">MVMRIWNFLMVLVLISGIMASAGCIRQDGGALIIDFNNETYTLPLPGNNTTTSNETNSPTSTPTLYTYTEQVQVGEELVIKELNFTIRPDYDFTKGKFFFITPSGVYWEPMNITVGNVTILGKEYFVGTTVYMVEITIQSPEQLTIVVKEVNEA</sequence>
<reference evidence="1 2" key="1">
    <citation type="submission" date="2015-10" db="EMBL/GenBank/DDBJ databases">
        <title>Draft genome sequence of Thermococcus celericrescens strain DSM 17994.</title>
        <authorList>
            <person name="Hong S.-J."/>
            <person name="Park C.-E."/>
            <person name="Shin J.-H."/>
        </authorList>
    </citation>
    <scope>NUCLEOTIDE SEQUENCE [LARGE SCALE GENOMIC DNA]</scope>
    <source>
        <strain evidence="1 2">DSM 17994</strain>
    </source>
</reference>
<evidence type="ECO:0000313" key="2">
    <source>
        <dbReference type="Proteomes" id="UP000053462"/>
    </source>
</evidence>
<proteinExistence type="predicted"/>
<dbReference type="EMBL" id="LLYW01000013">
    <property type="protein sequence ID" value="KUH33905.1"/>
    <property type="molecule type" value="Genomic_DNA"/>
</dbReference>
<protein>
    <submittedName>
        <fullName evidence="1">Uncharacterized protein</fullName>
    </submittedName>
</protein>